<feature type="compositionally biased region" description="Basic and acidic residues" evidence="1">
    <location>
        <begin position="70"/>
        <end position="82"/>
    </location>
</feature>
<feature type="region of interest" description="Disordered" evidence="1">
    <location>
        <begin position="26"/>
        <end position="82"/>
    </location>
</feature>
<evidence type="ECO:0000313" key="2">
    <source>
        <dbReference type="EMBL" id="KAF1378991.1"/>
    </source>
</evidence>
<name>A0A6A5DWF2_PERFL</name>
<dbReference type="Proteomes" id="UP000465112">
    <property type="component" value="Chromosome 16"/>
</dbReference>
<gene>
    <name evidence="2" type="ORF">PFLUV_G00196380</name>
</gene>
<protein>
    <submittedName>
        <fullName evidence="2">Uncharacterized protein</fullName>
    </submittedName>
</protein>
<keyword evidence="3" id="KW-1185">Reference proteome</keyword>
<reference evidence="2 3" key="1">
    <citation type="submission" date="2019-06" db="EMBL/GenBank/DDBJ databases">
        <title>A chromosome-scale genome assembly of the European perch, Perca fluviatilis.</title>
        <authorList>
            <person name="Roques C."/>
            <person name="Zahm M."/>
            <person name="Cabau C."/>
            <person name="Klopp C."/>
            <person name="Bouchez O."/>
            <person name="Donnadieu C."/>
            <person name="Kuhl H."/>
            <person name="Gislard M."/>
            <person name="Guendouz S."/>
            <person name="Journot L."/>
            <person name="Haffray P."/>
            <person name="Bestin A."/>
            <person name="Morvezen R."/>
            <person name="Feron R."/>
            <person name="Wen M."/>
            <person name="Jouanno E."/>
            <person name="Herpin A."/>
            <person name="Schartl M."/>
            <person name="Postlethwait J."/>
            <person name="Schaerlinger B."/>
            <person name="Chardard D."/>
            <person name="Lecocq T."/>
            <person name="Poncet C."/>
            <person name="Jaffrelo L."/>
            <person name="Lampietro C."/>
            <person name="Guiguen Y."/>
        </authorList>
    </citation>
    <scope>NUCLEOTIDE SEQUENCE [LARGE SCALE GENOMIC DNA]</scope>
    <source>
        <tissue evidence="2">Blood</tissue>
    </source>
</reference>
<dbReference type="EMBL" id="VHII01000016">
    <property type="protein sequence ID" value="KAF1378991.1"/>
    <property type="molecule type" value="Genomic_DNA"/>
</dbReference>
<evidence type="ECO:0000313" key="3">
    <source>
        <dbReference type="Proteomes" id="UP000465112"/>
    </source>
</evidence>
<sequence>MLTAHIEGSSRNNMTMTVASAYTNKSMASTASHSKLSPPQLNTEGNHTETPNDFGIPNPTDPASFTDKLFQGDKKRQKDRKETQWKRLFQFHVTDFEETVKQSQLSVLY</sequence>
<evidence type="ECO:0000256" key="1">
    <source>
        <dbReference type="SAM" id="MobiDB-lite"/>
    </source>
</evidence>
<comment type="caution">
    <text evidence="2">The sequence shown here is derived from an EMBL/GenBank/DDBJ whole genome shotgun (WGS) entry which is preliminary data.</text>
</comment>
<accession>A0A6A5DWF2</accession>
<feature type="compositionally biased region" description="Polar residues" evidence="1">
    <location>
        <begin position="26"/>
        <end position="51"/>
    </location>
</feature>
<dbReference type="AlphaFoldDB" id="A0A6A5DWF2"/>
<organism evidence="2 3">
    <name type="scientific">Perca fluviatilis</name>
    <name type="common">European perch</name>
    <dbReference type="NCBI Taxonomy" id="8168"/>
    <lineage>
        <taxon>Eukaryota</taxon>
        <taxon>Metazoa</taxon>
        <taxon>Chordata</taxon>
        <taxon>Craniata</taxon>
        <taxon>Vertebrata</taxon>
        <taxon>Euteleostomi</taxon>
        <taxon>Actinopterygii</taxon>
        <taxon>Neopterygii</taxon>
        <taxon>Teleostei</taxon>
        <taxon>Neoteleostei</taxon>
        <taxon>Acanthomorphata</taxon>
        <taxon>Eupercaria</taxon>
        <taxon>Perciformes</taxon>
        <taxon>Percoidei</taxon>
        <taxon>Percidae</taxon>
        <taxon>Percinae</taxon>
        <taxon>Perca</taxon>
    </lineage>
</organism>
<proteinExistence type="predicted"/>